<evidence type="ECO:0000256" key="2">
    <source>
        <dbReference type="ARBA" id="ARBA00022670"/>
    </source>
</evidence>
<dbReference type="AlphaFoldDB" id="A0A429G6Y0"/>
<evidence type="ECO:0000256" key="4">
    <source>
        <dbReference type="ARBA" id="ARBA00023049"/>
    </source>
</evidence>
<protein>
    <submittedName>
        <fullName evidence="8">TldD/PmbA family protein</fullName>
    </submittedName>
</protein>
<feature type="domain" description="Metalloprotease TldD/E C-terminal" evidence="6">
    <location>
        <begin position="219"/>
        <end position="451"/>
    </location>
</feature>
<dbReference type="Pfam" id="PF01523">
    <property type="entry name" value="PmbA_TldD_1st"/>
    <property type="match status" value="1"/>
</dbReference>
<evidence type="ECO:0000313" key="9">
    <source>
        <dbReference type="Proteomes" id="UP000278149"/>
    </source>
</evidence>
<dbReference type="PIRSF" id="PIRSF004919">
    <property type="entry name" value="TldD"/>
    <property type="match status" value="1"/>
</dbReference>
<dbReference type="GO" id="GO:0008237">
    <property type="term" value="F:metallopeptidase activity"/>
    <property type="evidence" value="ECO:0007669"/>
    <property type="project" value="UniProtKB-KW"/>
</dbReference>
<dbReference type="InterPro" id="IPR035068">
    <property type="entry name" value="TldD/PmbA_N"/>
</dbReference>
<keyword evidence="4" id="KW-0482">Metalloprotease</keyword>
<keyword evidence="2" id="KW-0645">Protease</keyword>
<name>A0A429G6Y0_9CREN</name>
<feature type="domain" description="Metalloprotease TldD/E central" evidence="7">
    <location>
        <begin position="108"/>
        <end position="212"/>
    </location>
</feature>
<dbReference type="InterPro" id="IPR045569">
    <property type="entry name" value="Metalloprtase-TldD/E_C"/>
</dbReference>
<dbReference type="InterPro" id="IPR002510">
    <property type="entry name" value="Metalloprtase-TldD/E_N"/>
</dbReference>
<evidence type="ECO:0000256" key="3">
    <source>
        <dbReference type="ARBA" id="ARBA00022801"/>
    </source>
</evidence>
<dbReference type="PANTHER" id="PTHR30624">
    <property type="entry name" value="UNCHARACTERIZED PROTEIN TLDD AND PMBA"/>
    <property type="match status" value="1"/>
</dbReference>
<organism evidence="8 9">
    <name type="scientific">Candidatus Korarchaeum cryptofilum</name>
    <dbReference type="NCBI Taxonomy" id="498846"/>
    <lineage>
        <taxon>Archaea</taxon>
        <taxon>Thermoproteota</taxon>
        <taxon>Candidatus Korarchaeia</taxon>
        <taxon>Candidatus Korarchaeales</taxon>
        <taxon>Candidatus Korarchaeaceae</taxon>
        <taxon>Candidatus Korarchaeum</taxon>
    </lineage>
</organism>
<evidence type="ECO:0000259" key="5">
    <source>
        <dbReference type="Pfam" id="PF01523"/>
    </source>
</evidence>
<comment type="similarity">
    <text evidence="1">Belongs to the peptidase U62 family.</text>
</comment>
<feature type="domain" description="Metalloprotease TldD/E N-terminal" evidence="5">
    <location>
        <begin position="18"/>
        <end position="80"/>
    </location>
</feature>
<dbReference type="Pfam" id="PF19289">
    <property type="entry name" value="PmbA_TldD_3rd"/>
    <property type="match status" value="1"/>
</dbReference>
<keyword evidence="3" id="KW-0378">Hydrolase</keyword>
<evidence type="ECO:0000259" key="7">
    <source>
        <dbReference type="Pfam" id="PF19290"/>
    </source>
</evidence>
<dbReference type="FunFam" id="3.30.2290.10:FF:000003">
    <property type="entry name" value="Zinc-dependent protease, TldD/PmbA family"/>
    <property type="match status" value="1"/>
</dbReference>
<dbReference type="Gene3D" id="3.30.2290.10">
    <property type="entry name" value="PmbA/TldD superfamily"/>
    <property type="match status" value="1"/>
</dbReference>
<dbReference type="InterPro" id="IPR036059">
    <property type="entry name" value="TldD/PmbA_sf"/>
</dbReference>
<dbReference type="InterPro" id="IPR025502">
    <property type="entry name" value="TldD"/>
</dbReference>
<evidence type="ECO:0000256" key="1">
    <source>
        <dbReference type="ARBA" id="ARBA00005836"/>
    </source>
</evidence>
<dbReference type="PANTHER" id="PTHR30624:SF0">
    <property type="entry name" value="METALLOPROTEASE SLR0863"/>
    <property type="match status" value="1"/>
</dbReference>
<comment type="caution">
    <text evidence="8">The sequence shown here is derived from an EMBL/GenBank/DDBJ whole genome shotgun (WGS) entry which is preliminary data.</text>
</comment>
<dbReference type="Pfam" id="PF19290">
    <property type="entry name" value="PmbA_TldD_2nd"/>
    <property type="match status" value="1"/>
</dbReference>
<dbReference type="InterPro" id="IPR051463">
    <property type="entry name" value="Peptidase_U62_metallo"/>
</dbReference>
<accession>A0A429G6Y0</accession>
<evidence type="ECO:0000313" key="8">
    <source>
        <dbReference type="EMBL" id="RSN69524.1"/>
    </source>
</evidence>
<sequence>MYLEKALSKGLELGADFVELREERSLGTIIRVVDGVIRELSSGDELRISVRTLYNGGWGFSVAGSEEELDEALKESFKMAKLSSKWSSKFEADWPSFKGSYEVLGKEPAWEVPLERKIGILMDQHRIASSIKGVKNTNIHLVDSLRETRVINSLGTDTRQKISRVRISSYIFAHESGVTEAAFESKGGLGGIEIVEGAEVAEKAAKRAVEALSAVPAPPGKHRAILDPKLAGVFIHEAFGHAAEGDAVLNNESILADMMGKPVGAPSISVLDDPTIEGLYGSYRYDDEGTEARRKYIVKEGILSGYLTNLEVSKKLGTEPTGNARSMDFGNPPEVRMSNTFIEAGDWSFEEMLSEIKEGIYAIGSLYGYTDPAKGQFMFKAEGGWLIEGGELKKRLREVAITGMTLEVLHNVEAIGKELSHDPGSCGKKSQWVPVTTGSPHVMVSSIVFGGR</sequence>
<reference evidence="8 9" key="1">
    <citation type="submission" date="2018-10" db="EMBL/GenBank/DDBJ databases">
        <title>Co-occurring genomic capacity for anaerobic methane metabolism and dissimilatory sulfite reduction discovered in the Korarchaeota.</title>
        <authorList>
            <person name="Mckay L.J."/>
            <person name="Dlakic M."/>
            <person name="Fields M.W."/>
            <person name="Delmont T.O."/>
            <person name="Eren A.M."/>
            <person name="Jay Z.J."/>
            <person name="Klingelsmith K.B."/>
            <person name="Rusch D.B."/>
            <person name="Inskeep W.P."/>
        </authorList>
    </citation>
    <scope>NUCLEOTIDE SEQUENCE [LARGE SCALE GENOMIC DNA]</scope>
    <source>
        <strain evidence="8 9">WS</strain>
    </source>
</reference>
<dbReference type="InterPro" id="IPR045570">
    <property type="entry name" value="Metalloprtase-TldD/E_cen_dom"/>
</dbReference>
<dbReference type="GO" id="GO:0006508">
    <property type="term" value="P:proteolysis"/>
    <property type="evidence" value="ECO:0007669"/>
    <property type="project" value="UniProtKB-KW"/>
</dbReference>
<gene>
    <name evidence="8" type="ORF">D9Q81_02665</name>
</gene>
<dbReference type="GO" id="GO:0005829">
    <property type="term" value="C:cytosol"/>
    <property type="evidence" value="ECO:0007669"/>
    <property type="project" value="TreeGrafter"/>
</dbReference>
<dbReference type="RefSeq" id="WP_125741096.1">
    <property type="nucleotide sequence ID" value="NZ_RCOR01000018.1"/>
</dbReference>
<dbReference type="EMBL" id="RCOR01000018">
    <property type="protein sequence ID" value="RSN69524.1"/>
    <property type="molecule type" value="Genomic_DNA"/>
</dbReference>
<proteinExistence type="inferred from homology"/>
<evidence type="ECO:0000259" key="6">
    <source>
        <dbReference type="Pfam" id="PF19289"/>
    </source>
</evidence>
<dbReference type="SUPFAM" id="SSF111283">
    <property type="entry name" value="Putative modulator of DNA gyrase, PmbA/TldD"/>
    <property type="match status" value="1"/>
</dbReference>
<dbReference type="Proteomes" id="UP000278149">
    <property type="component" value="Unassembled WGS sequence"/>
</dbReference>